<reference evidence="1 2" key="1">
    <citation type="submission" date="2014-11" db="EMBL/GenBank/DDBJ databases">
        <title>Pan-genome of Gallibacterium spp.</title>
        <authorList>
            <person name="Kudirkiene E."/>
            <person name="Bojesen A.M."/>
        </authorList>
    </citation>
    <scope>NUCLEOTIDE SEQUENCE [LARGE SCALE GENOMIC DNA]</scope>
    <source>
        <strain evidence="1 2">F150</strain>
    </source>
</reference>
<sequence>MDNLLESYKDFIDGLVEKRRTVKAKWVVGTGYPHTETNKEINNLLEQLTAEQKEILANMLSEAKEEGIHDTLAYMNELFDTEGYGLTKDGESLPYDAFESMHYDFVCRCEGDEWPEGEDE</sequence>
<dbReference type="InterPro" id="IPR046677">
    <property type="entry name" value="DUF6547"/>
</dbReference>
<dbReference type="RefSeq" id="WP_066107452.1">
    <property type="nucleotide sequence ID" value="NZ_JTJL01000025.1"/>
</dbReference>
<name>A0A1A7NY61_9PAST</name>
<evidence type="ECO:0000313" key="2">
    <source>
        <dbReference type="Proteomes" id="UP000092649"/>
    </source>
</evidence>
<dbReference type="EMBL" id="JTJL01000025">
    <property type="protein sequence ID" value="OBW94431.1"/>
    <property type="molecule type" value="Genomic_DNA"/>
</dbReference>
<dbReference type="Pfam" id="PF20184">
    <property type="entry name" value="DUF6547"/>
    <property type="match status" value="1"/>
</dbReference>
<dbReference type="Proteomes" id="UP000092649">
    <property type="component" value="Unassembled WGS sequence"/>
</dbReference>
<proteinExistence type="predicted"/>
<accession>A0A1A7NY61</accession>
<protein>
    <submittedName>
        <fullName evidence="1">Uncharacterized protein</fullName>
    </submittedName>
</protein>
<dbReference type="OrthoDB" id="6387628at2"/>
<gene>
    <name evidence="1" type="ORF">QS62_06110</name>
</gene>
<comment type="caution">
    <text evidence="1">The sequence shown here is derived from an EMBL/GenBank/DDBJ whole genome shotgun (WGS) entry which is preliminary data.</text>
</comment>
<evidence type="ECO:0000313" key="1">
    <source>
        <dbReference type="EMBL" id="OBW94431.1"/>
    </source>
</evidence>
<organism evidence="1 2">
    <name type="scientific">Gallibacterium salpingitidis</name>
    <dbReference type="NCBI Taxonomy" id="505341"/>
    <lineage>
        <taxon>Bacteria</taxon>
        <taxon>Pseudomonadati</taxon>
        <taxon>Pseudomonadota</taxon>
        <taxon>Gammaproteobacteria</taxon>
        <taxon>Pasteurellales</taxon>
        <taxon>Pasteurellaceae</taxon>
        <taxon>Gallibacterium</taxon>
    </lineage>
</organism>
<dbReference type="AlphaFoldDB" id="A0A1A7NY61"/>
<keyword evidence="2" id="KW-1185">Reference proteome</keyword>